<evidence type="ECO:0000313" key="8">
    <source>
        <dbReference type="Proteomes" id="UP000034471"/>
    </source>
</evidence>
<name>A0A0G0H2E4_9BACT</name>
<keyword evidence="5" id="KW-0472">Membrane</keyword>
<keyword evidence="3" id="KW-0375">Hydrogen ion transport</keyword>
<evidence type="ECO:0000256" key="1">
    <source>
        <dbReference type="ARBA" id="ARBA00004370"/>
    </source>
</evidence>
<dbReference type="EMBL" id="LBTJ01000035">
    <property type="protein sequence ID" value="KKQ37438.1"/>
    <property type="molecule type" value="Genomic_DNA"/>
</dbReference>
<evidence type="ECO:0000256" key="4">
    <source>
        <dbReference type="ARBA" id="ARBA00023065"/>
    </source>
</evidence>
<gene>
    <name evidence="7" type="ORF">US54_C0035G0020</name>
</gene>
<dbReference type="InterPro" id="IPR000711">
    <property type="entry name" value="ATPase_OSCP/dsu"/>
</dbReference>
<comment type="caution">
    <text evidence="7">The sequence shown here is derived from an EMBL/GenBank/DDBJ whole genome shotgun (WGS) entry which is preliminary data.</text>
</comment>
<dbReference type="Pfam" id="PF00213">
    <property type="entry name" value="OSCP"/>
    <property type="match status" value="1"/>
</dbReference>
<reference evidence="7 8" key="1">
    <citation type="journal article" date="2015" name="Nature">
        <title>rRNA introns, odd ribosomes, and small enigmatic genomes across a large radiation of phyla.</title>
        <authorList>
            <person name="Brown C.T."/>
            <person name="Hug L.A."/>
            <person name="Thomas B.C."/>
            <person name="Sharon I."/>
            <person name="Castelle C.J."/>
            <person name="Singh A."/>
            <person name="Wilkins M.J."/>
            <person name="Williams K.H."/>
            <person name="Banfield J.F."/>
        </authorList>
    </citation>
    <scope>NUCLEOTIDE SEQUENCE [LARGE SCALE GENOMIC DNA]</scope>
</reference>
<organism evidence="7 8">
    <name type="scientific">Candidatus Roizmanbacteria bacterium GW2011_GWA2_37_7</name>
    <dbReference type="NCBI Taxonomy" id="1618481"/>
    <lineage>
        <taxon>Bacteria</taxon>
        <taxon>Candidatus Roizmaniibacteriota</taxon>
    </lineage>
</organism>
<proteinExistence type="predicted"/>
<dbReference type="STRING" id="1618481.US54_C0035G0020"/>
<keyword evidence="4" id="KW-0406">Ion transport</keyword>
<dbReference type="Proteomes" id="UP000034471">
    <property type="component" value="Unassembled WGS sequence"/>
</dbReference>
<comment type="subcellular location">
    <subcellularLocation>
        <location evidence="1">Membrane</location>
    </subcellularLocation>
</comment>
<evidence type="ECO:0000256" key="2">
    <source>
        <dbReference type="ARBA" id="ARBA00022448"/>
    </source>
</evidence>
<evidence type="ECO:0000256" key="3">
    <source>
        <dbReference type="ARBA" id="ARBA00022781"/>
    </source>
</evidence>
<keyword evidence="2" id="KW-0813">Transport</keyword>
<sequence>MRIDPVLKEELKQYLLKKTKDKQKPRVVIRAAYTLSAEEIEALKQRIEVLHNADIIVEESDDILAGFVIQFDSSVIDLSLNSQLQSLEHTLYETA</sequence>
<dbReference type="AlphaFoldDB" id="A0A0G0H2E4"/>
<dbReference type="GO" id="GO:0046933">
    <property type="term" value="F:proton-transporting ATP synthase activity, rotational mechanism"/>
    <property type="evidence" value="ECO:0007669"/>
    <property type="project" value="InterPro"/>
</dbReference>
<dbReference type="GO" id="GO:0016020">
    <property type="term" value="C:membrane"/>
    <property type="evidence" value="ECO:0007669"/>
    <property type="project" value="UniProtKB-SubCell"/>
</dbReference>
<evidence type="ECO:0000256" key="5">
    <source>
        <dbReference type="ARBA" id="ARBA00023136"/>
    </source>
</evidence>
<evidence type="ECO:0000313" key="7">
    <source>
        <dbReference type="EMBL" id="KKQ37438.1"/>
    </source>
</evidence>
<evidence type="ECO:0000256" key="6">
    <source>
        <dbReference type="ARBA" id="ARBA00023310"/>
    </source>
</evidence>
<keyword evidence="6" id="KW-0066">ATP synthesis</keyword>
<accession>A0A0G0H2E4</accession>
<protein>
    <submittedName>
        <fullName evidence="7">Uncharacterized protein</fullName>
    </submittedName>
</protein>